<dbReference type="EMBL" id="CACVKT020000073">
    <property type="protein sequence ID" value="CAC5355682.1"/>
    <property type="molecule type" value="Genomic_DNA"/>
</dbReference>
<dbReference type="SUPFAM" id="SSF48452">
    <property type="entry name" value="TPR-like"/>
    <property type="match status" value="1"/>
</dbReference>
<reference evidence="2 3" key="1">
    <citation type="submission" date="2020-06" db="EMBL/GenBank/DDBJ databases">
        <authorList>
            <person name="Li R."/>
            <person name="Bekaert M."/>
        </authorList>
    </citation>
    <scope>NUCLEOTIDE SEQUENCE [LARGE SCALE GENOMIC DNA]</scope>
    <source>
        <strain evidence="3">wild</strain>
    </source>
</reference>
<dbReference type="InterPro" id="IPR019734">
    <property type="entry name" value="TPR_rpt"/>
</dbReference>
<evidence type="ECO:0000256" key="1">
    <source>
        <dbReference type="PROSITE-ProRule" id="PRU00339"/>
    </source>
</evidence>
<organism evidence="2 3">
    <name type="scientific">Mytilus coruscus</name>
    <name type="common">Sea mussel</name>
    <dbReference type="NCBI Taxonomy" id="42192"/>
    <lineage>
        <taxon>Eukaryota</taxon>
        <taxon>Metazoa</taxon>
        <taxon>Spiralia</taxon>
        <taxon>Lophotrochozoa</taxon>
        <taxon>Mollusca</taxon>
        <taxon>Bivalvia</taxon>
        <taxon>Autobranchia</taxon>
        <taxon>Pteriomorphia</taxon>
        <taxon>Mytilida</taxon>
        <taxon>Mytiloidea</taxon>
        <taxon>Mytilidae</taxon>
        <taxon>Mytilinae</taxon>
        <taxon>Mytilus</taxon>
    </lineage>
</organism>
<proteinExistence type="predicted"/>
<dbReference type="Proteomes" id="UP000507470">
    <property type="component" value="Unassembled WGS sequence"/>
</dbReference>
<gene>
    <name evidence="2" type="ORF">MCOR_267</name>
</gene>
<evidence type="ECO:0000313" key="3">
    <source>
        <dbReference type="Proteomes" id="UP000507470"/>
    </source>
</evidence>
<name>A0A6J7ZRJ9_MYTCO</name>
<sequence length="696" mass="80672">MTGHITQNISRELYWYICQNIVGTEKHVKRLRLLNAARDKLSNSDIDLTVTSGSFGEGIDLRGSDLDLMFIDQCVEVYDVKPHFYPNISYLSMDTDDVKPGYTQLILEYTRKKKLFEQCEQFCDKYYLSSTLWKIRLRTPHFNNIHGPCISDKDGIVDFAHCLHSKTWEPAAEHWIERSNNSWPNKVYNFSASMQYSRMDQHRFYVNDVYKTIESLSFNIANYYFFLQDNWTNVFFSSSINRGIQNVVSSDHSSIKRMYTYYISKLCSLRAQSIPLNSAYSGNKYQYQKYKSCICTLLQNIYHDAISGWLMLASFFYKTKLYTEALRVIMYSLSKCTFEKLYPSMELSDIHIHHQLFKLKSIQWKLIHLDSMIFFENSTLIPDELLIEVNNKSCLIPSSVYAYFLQFLCHYKLKNVRKCQDIIKVLQLVIEGNHLLRGSTLKAVANALLGVAFQIVGDTESARQAFLQSVELLPEPSLNSAKKGRRRLLVEHVEITSKWLLIIKDKNHYHDHLTQNTSIGLYWYLCQIIVGTEDHVKQIRLLNAARDNFSIYDDFISTTSGSYGEGLEMRGSDLDIMTVQRNMEVDDGKPHSIPHMAYLSMDTDDVKPGFTQLRLEYSSSQTLFDNFVQFSNKRYLSSTLLKQRIVMGSKSFKIHGPCVSDIDAYNLFGVALQMSSQSVEFNPDATRNPSVKRLFQ</sequence>
<accession>A0A6J7ZRJ9</accession>
<dbReference type="PROSITE" id="PS50005">
    <property type="entry name" value="TPR"/>
    <property type="match status" value="1"/>
</dbReference>
<dbReference type="AlphaFoldDB" id="A0A6J7ZRJ9"/>
<keyword evidence="1" id="KW-0802">TPR repeat</keyword>
<evidence type="ECO:0000313" key="2">
    <source>
        <dbReference type="EMBL" id="CAC5355682.1"/>
    </source>
</evidence>
<keyword evidence="3" id="KW-1185">Reference proteome</keyword>
<protein>
    <recommendedName>
        <fullName evidence="4">Mab-21-like HhH/H2TH-like domain-containing protein</fullName>
    </recommendedName>
</protein>
<feature type="repeat" description="TPR" evidence="1">
    <location>
        <begin position="443"/>
        <end position="476"/>
    </location>
</feature>
<evidence type="ECO:0008006" key="4">
    <source>
        <dbReference type="Google" id="ProtNLM"/>
    </source>
</evidence>
<dbReference type="InterPro" id="IPR011990">
    <property type="entry name" value="TPR-like_helical_dom_sf"/>
</dbReference>